<dbReference type="Gene3D" id="1.10.533.10">
    <property type="entry name" value="Death Domain, Fas"/>
    <property type="match status" value="1"/>
</dbReference>
<dbReference type="Proteomes" id="UP000095284">
    <property type="component" value="Unplaced"/>
</dbReference>
<gene>
    <name evidence="1" type="ORF">BXYJ_LOCUS3720</name>
</gene>
<dbReference type="WBParaSite" id="BXY_0256200.1">
    <property type="protein sequence ID" value="BXY_0256200.1"/>
    <property type="gene ID" value="BXY_0256200"/>
</dbReference>
<reference evidence="4" key="1">
    <citation type="submission" date="2016-11" db="UniProtKB">
        <authorList>
            <consortium name="WormBaseParasite"/>
        </authorList>
    </citation>
    <scope>IDENTIFICATION</scope>
</reference>
<dbReference type="OrthoDB" id="6021171at2759"/>
<reference evidence="1" key="2">
    <citation type="submission" date="2020-09" db="EMBL/GenBank/DDBJ databases">
        <authorList>
            <person name="Kikuchi T."/>
        </authorList>
    </citation>
    <scope>NUCLEOTIDE SEQUENCE</scope>
    <source>
        <strain evidence="1">Ka4C1</strain>
    </source>
</reference>
<dbReference type="SUPFAM" id="SSF47986">
    <property type="entry name" value="DEATH domain"/>
    <property type="match status" value="1"/>
</dbReference>
<proteinExistence type="predicted"/>
<organism evidence="2 4">
    <name type="scientific">Bursaphelenchus xylophilus</name>
    <name type="common">Pinewood nematode worm</name>
    <name type="synonym">Aphelenchoides xylophilus</name>
    <dbReference type="NCBI Taxonomy" id="6326"/>
    <lineage>
        <taxon>Eukaryota</taxon>
        <taxon>Metazoa</taxon>
        <taxon>Ecdysozoa</taxon>
        <taxon>Nematoda</taxon>
        <taxon>Chromadorea</taxon>
        <taxon>Rhabditida</taxon>
        <taxon>Tylenchina</taxon>
        <taxon>Tylenchomorpha</taxon>
        <taxon>Aphelenchoidea</taxon>
        <taxon>Aphelenchoididae</taxon>
        <taxon>Bursaphelenchus</taxon>
    </lineage>
</organism>
<keyword evidence="3" id="KW-1185">Reference proteome</keyword>
<dbReference type="EMBL" id="CAJFCV020000002">
    <property type="protein sequence ID" value="CAG9095767.1"/>
    <property type="molecule type" value="Genomic_DNA"/>
</dbReference>
<protein>
    <submittedName>
        <fullName evidence="1">(pine wood nematode) hypothetical protein</fullName>
    </submittedName>
</protein>
<evidence type="ECO:0000313" key="2">
    <source>
        <dbReference type="Proteomes" id="UP000095284"/>
    </source>
</evidence>
<name>A0A1I7RPC1_BURXY</name>
<dbReference type="EMBL" id="CAJFDI010000002">
    <property type="protein sequence ID" value="CAD5214819.1"/>
    <property type="molecule type" value="Genomic_DNA"/>
</dbReference>
<evidence type="ECO:0000313" key="3">
    <source>
        <dbReference type="Proteomes" id="UP000659654"/>
    </source>
</evidence>
<evidence type="ECO:0000313" key="1">
    <source>
        <dbReference type="EMBL" id="CAD5214819.1"/>
    </source>
</evidence>
<dbReference type="InterPro" id="IPR011029">
    <property type="entry name" value="DEATH-like_dom_sf"/>
</dbReference>
<accession>A0A1I7RPC1</accession>
<dbReference type="Proteomes" id="UP000582659">
    <property type="component" value="Unassembled WGS sequence"/>
</dbReference>
<dbReference type="Proteomes" id="UP000659654">
    <property type="component" value="Unassembled WGS sequence"/>
</dbReference>
<dbReference type="AlphaFoldDB" id="A0A1I7RPC1"/>
<evidence type="ECO:0000313" key="4">
    <source>
        <dbReference type="WBParaSite" id="BXY_0256200.1"/>
    </source>
</evidence>
<dbReference type="SMR" id="A0A1I7RPC1"/>
<sequence>MTEVSYDIDDSLADLTVTVCLDEDVPIEPQPRPRNFEDDITLFAEQIGPPIRAEDVEFDIDANAQCRNLPIQAASVMELRLNPPAIGSMRNWEYLAMLLGMSMEEIVGLRRVESPVAKLLQNFADFSLRSLIAALKDTNRVDVLISLQPFINSIGNDSLAIGGGDSGLFDNATTTTDSADYGLAGPSSQPVSIPRPQRPFQIPDRFVLVTHHEPQDKSPQSKEIRKYFRSLFASLKASGEKEGTQILDVEECLDAQNLYPTMRRIYSQAQLIILYVSPLYFHEIHNQQQISPPNQKIQLKRYVEDLIGTESVEQGNGRFMVILKSPEDTEYRPLGWARNTLYYVFPNNWKDISNKCFNKV</sequence>